<keyword evidence="1" id="KW-0812">Transmembrane</keyword>
<protein>
    <submittedName>
        <fullName evidence="2">Uncharacterized protein</fullName>
    </submittedName>
</protein>
<keyword evidence="1" id="KW-0472">Membrane</keyword>
<keyword evidence="3" id="KW-1185">Reference proteome</keyword>
<evidence type="ECO:0000313" key="3">
    <source>
        <dbReference type="Proteomes" id="UP000295444"/>
    </source>
</evidence>
<dbReference type="EMBL" id="SNXZ01000003">
    <property type="protein sequence ID" value="TDP97886.1"/>
    <property type="molecule type" value="Genomic_DNA"/>
</dbReference>
<name>A0A4R6SFL0_LABRH</name>
<accession>A0A4R6SFL0</accession>
<proteinExistence type="predicted"/>
<comment type="caution">
    <text evidence="2">The sequence shown here is derived from an EMBL/GenBank/DDBJ whole genome shotgun (WGS) entry which is preliminary data.</text>
</comment>
<sequence>MQNGTMIISHLAIMVPFCFRLWWTVFYGTQAHIHHVGLYLPRKEHQADSLG</sequence>
<dbReference type="Proteomes" id="UP000295444">
    <property type="component" value="Unassembled WGS sequence"/>
</dbReference>
<keyword evidence="1" id="KW-1133">Transmembrane helix</keyword>
<evidence type="ECO:0000313" key="2">
    <source>
        <dbReference type="EMBL" id="TDP97886.1"/>
    </source>
</evidence>
<dbReference type="AlphaFoldDB" id="A0A4R6SFL0"/>
<reference evidence="2 3" key="1">
    <citation type="submission" date="2019-03" db="EMBL/GenBank/DDBJ databases">
        <title>Genomic Encyclopedia of Type Strains, Phase IV (KMG-IV): sequencing the most valuable type-strain genomes for metagenomic binning, comparative biology and taxonomic classification.</title>
        <authorList>
            <person name="Goeker M."/>
        </authorList>
    </citation>
    <scope>NUCLEOTIDE SEQUENCE [LARGE SCALE GENOMIC DNA]</scope>
    <source>
        <strain evidence="2 3">DSM 45361</strain>
    </source>
</reference>
<evidence type="ECO:0000256" key="1">
    <source>
        <dbReference type="SAM" id="Phobius"/>
    </source>
</evidence>
<organism evidence="2 3">
    <name type="scientific">Labedaea rhizosphaerae</name>
    <dbReference type="NCBI Taxonomy" id="598644"/>
    <lineage>
        <taxon>Bacteria</taxon>
        <taxon>Bacillati</taxon>
        <taxon>Actinomycetota</taxon>
        <taxon>Actinomycetes</taxon>
        <taxon>Pseudonocardiales</taxon>
        <taxon>Pseudonocardiaceae</taxon>
        <taxon>Labedaea</taxon>
    </lineage>
</organism>
<gene>
    <name evidence="2" type="ORF">EV186_103865</name>
</gene>
<feature type="transmembrane region" description="Helical" evidence="1">
    <location>
        <begin position="6"/>
        <end position="23"/>
    </location>
</feature>